<keyword evidence="3" id="KW-1185">Reference proteome</keyword>
<name>A0A9N9NTE3_9GLOM</name>
<accession>A0A9N9NTE3</accession>
<feature type="region of interest" description="Disordered" evidence="1">
    <location>
        <begin position="29"/>
        <end position="48"/>
    </location>
</feature>
<evidence type="ECO:0000313" key="2">
    <source>
        <dbReference type="EMBL" id="CAG8758656.1"/>
    </source>
</evidence>
<feature type="non-terminal residue" evidence="2">
    <location>
        <position position="48"/>
    </location>
</feature>
<organism evidence="2 3">
    <name type="scientific">Funneliformis caledonium</name>
    <dbReference type="NCBI Taxonomy" id="1117310"/>
    <lineage>
        <taxon>Eukaryota</taxon>
        <taxon>Fungi</taxon>
        <taxon>Fungi incertae sedis</taxon>
        <taxon>Mucoromycota</taxon>
        <taxon>Glomeromycotina</taxon>
        <taxon>Glomeromycetes</taxon>
        <taxon>Glomerales</taxon>
        <taxon>Glomeraceae</taxon>
        <taxon>Funneliformis</taxon>
    </lineage>
</organism>
<comment type="caution">
    <text evidence="2">The sequence shown here is derived from an EMBL/GenBank/DDBJ whole genome shotgun (WGS) entry which is preliminary data.</text>
</comment>
<evidence type="ECO:0000313" key="3">
    <source>
        <dbReference type="Proteomes" id="UP000789570"/>
    </source>
</evidence>
<dbReference type="AlphaFoldDB" id="A0A9N9NTE3"/>
<reference evidence="2" key="1">
    <citation type="submission" date="2021-06" db="EMBL/GenBank/DDBJ databases">
        <authorList>
            <person name="Kallberg Y."/>
            <person name="Tangrot J."/>
            <person name="Rosling A."/>
        </authorList>
    </citation>
    <scope>NUCLEOTIDE SEQUENCE</scope>
    <source>
        <strain evidence="2">UK204</strain>
    </source>
</reference>
<gene>
    <name evidence="2" type="ORF">FCALED_LOCUS16781</name>
</gene>
<protein>
    <submittedName>
        <fullName evidence="2">15200_t:CDS:1</fullName>
    </submittedName>
</protein>
<dbReference type="EMBL" id="CAJVPQ010021553">
    <property type="protein sequence ID" value="CAG8758656.1"/>
    <property type="molecule type" value="Genomic_DNA"/>
</dbReference>
<feature type="non-terminal residue" evidence="2">
    <location>
        <position position="1"/>
    </location>
</feature>
<evidence type="ECO:0000256" key="1">
    <source>
        <dbReference type="SAM" id="MobiDB-lite"/>
    </source>
</evidence>
<dbReference type="Proteomes" id="UP000789570">
    <property type="component" value="Unassembled WGS sequence"/>
</dbReference>
<proteinExistence type="predicted"/>
<sequence>CEDRGYMSLIIDSKTFELIYPKFGFDPPSGRTKSQHTRCQLDRHHKRW</sequence>